<dbReference type="PANTHER" id="PTHR43179:SF12">
    <property type="entry name" value="GALACTOFURANOSYLTRANSFERASE GLFT2"/>
    <property type="match status" value="1"/>
</dbReference>
<dbReference type="RefSeq" id="WP_055425433.1">
    <property type="nucleotide sequence ID" value="NZ_FCOR01000005.1"/>
</dbReference>
<dbReference type="InterPro" id="IPR029044">
    <property type="entry name" value="Nucleotide-diphossugar_trans"/>
</dbReference>
<sequence>MEIHKRNRLSTLAIVILNYNGIKWFKKFLQKVIDYSPNSTIYIIDNASTDDSVSFLRENFPSVIIIQNAINLGYAGGYNQGLKSVTEDIYCLLNSDVEVTENWTAPILSLFVENEHIAAIQPKILSYKEKDKFEFAGAGGGFIDNLGYPFCRGRIFFDLEIDSGQYDGNQEIFWATGACFFVRKKDFWECNGFDSDFFAHMEEIDLCWRLKNNRKIIYYCGKSTVYHVGGGTLDPYNPHKTYLNFRNNLLMLIKNLPTHKLLWIFPLRLMLDGLAGFDFIFSNGWKYCWAIIRAHFSVYYMLPKYLKKRKAGIPNYFEKKYIVLQYFIKKRKKYSLLK</sequence>
<feature type="domain" description="Glycosyltransferase 2-like" evidence="4">
    <location>
        <begin position="14"/>
        <end position="136"/>
    </location>
</feature>
<reference evidence="5 6" key="1">
    <citation type="submission" date="2016-01" db="EMBL/GenBank/DDBJ databases">
        <authorList>
            <person name="McClelland M."/>
            <person name="Jain A."/>
            <person name="Saraogi P."/>
            <person name="Mendelson R."/>
            <person name="Westerman R."/>
            <person name="SanMiguel P."/>
            <person name="Csonka L."/>
        </authorList>
    </citation>
    <scope>NUCLEOTIDE SEQUENCE [LARGE SCALE GENOMIC DNA]</scope>
    <source>
        <strain evidence="5 6">R-53146</strain>
    </source>
</reference>
<dbReference type="GO" id="GO:0016757">
    <property type="term" value="F:glycosyltransferase activity"/>
    <property type="evidence" value="ECO:0007669"/>
    <property type="project" value="UniProtKB-KW"/>
</dbReference>
<evidence type="ECO:0000259" key="4">
    <source>
        <dbReference type="Pfam" id="PF00535"/>
    </source>
</evidence>
<dbReference type="STRING" id="1586267.GCA_001418685_01072"/>
<evidence type="ECO:0000313" key="6">
    <source>
        <dbReference type="Proteomes" id="UP000182761"/>
    </source>
</evidence>
<comment type="similarity">
    <text evidence="1">Belongs to the glycosyltransferase 2 family.</text>
</comment>
<keyword evidence="2" id="KW-0328">Glycosyltransferase</keyword>
<dbReference type="InterPro" id="IPR001173">
    <property type="entry name" value="Glyco_trans_2-like"/>
</dbReference>
<evidence type="ECO:0000313" key="5">
    <source>
        <dbReference type="EMBL" id="CVK16226.1"/>
    </source>
</evidence>
<keyword evidence="6" id="KW-1185">Reference proteome</keyword>
<dbReference type="Gene3D" id="3.90.550.10">
    <property type="entry name" value="Spore Coat Polysaccharide Biosynthesis Protein SpsA, Chain A"/>
    <property type="match status" value="1"/>
</dbReference>
<dbReference type="Proteomes" id="UP000182761">
    <property type="component" value="Unassembled WGS sequence"/>
</dbReference>
<name>A0A0X3APE3_9FLAO</name>
<evidence type="ECO:0000256" key="1">
    <source>
        <dbReference type="ARBA" id="ARBA00006739"/>
    </source>
</evidence>
<gene>
    <name evidence="5" type="ORF">Ga0061079_105185</name>
</gene>
<evidence type="ECO:0000256" key="2">
    <source>
        <dbReference type="ARBA" id="ARBA00022676"/>
    </source>
</evidence>
<dbReference type="AlphaFoldDB" id="A0A0X3APE3"/>
<dbReference type="CDD" id="cd04186">
    <property type="entry name" value="GT_2_like_c"/>
    <property type="match status" value="1"/>
</dbReference>
<evidence type="ECO:0000256" key="3">
    <source>
        <dbReference type="ARBA" id="ARBA00022679"/>
    </source>
</evidence>
<organism evidence="5 6">
    <name type="scientific">Apibacter mensalis</name>
    <dbReference type="NCBI Taxonomy" id="1586267"/>
    <lineage>
        <taxon>Bacteria</taxon>
        <taxon>Pseudomonadati</taxon>
        <taxon>Bacteroidota</taxon>
        <taxon>Flavobacteriia</taxon>
        <taxon>Flavobacteriales</taxon>
        <taxon>Weeksellaceae</taxon>
        <taxon>Apibacter</taxon>
    </lineage>
</organism>
<dbReference type="EMBL" id="FCOR01000005">
    <property type="protein sequence ID" value="CVK16226.1"/>
    <property type="molecule type" value="Genomic_DNA"/>
</dbReference>
<keyword evidence="3" id="KW-0808">Transferase</keyword>
<dbReference type="SUPFAM" id="SSF53448">
    <property type="entry name" value="Nucleotide-diphospho-sugar transferases"/>
    <property type="match status" value="1"/>
</dbReference>
<dbReference type="Pfam" id="PF00535">
    <property type="entry name" value="Glycos_transf_2"/>
    <property type="match status" value="1"/>
</dbReference>
<proteinExistence type="inferred from homology"/>
<accession>A0A0X3APE3</accession>
<dbReference type="PANTHER" id="PTHR43179">
    <property type="entry name" value="RHAMNOSYLTRANSFERASE WBBL"/>
    <property type="match status" value="1"/>
</dbReference>
<dbReference type="OrthoDB" id="9771846at2"/>
<protein>
    <recommendedName>
        <fullName evidence="4">Glycosyltransferase 2-like domain-containing protein</fullName>
    </recommendedName>
</protein>